<evidence type="ECO:0000313" key="2">
    <source>
        <dbReference type="EMBL" id="KXS19036.1"/>
    </source>
</evidence>
<dbReference type="Pfam" id="PF01593">
    <property type="entry name" value="Amino_oxidase"/>
    <property type="match status" value="1"/>
</dbReference>
<feature type="domain" description="Amine oxidase" evidence="1">
    <location>
        <begin position="18"/>
        <end position="486"/>
    </location>
</feature>
<evidence type="ECO:0000259" key="1">
    <source>
        <dbReference type="Pfam" id="PF01593"/>
    </source>
</evidence>
<dbReference type="SUPFAM" id="SSF54373">
    <property type="entry name" value="FAD-linked reductases, C-terminal domain"/>
    <property type="match status" value="1"/>
</dbReference>
<proteinExistence type="predicted"/>
<dbReference type="OrthoDB" id="5046242at2759"/>
<dbReference type="InterPro" id="IPR002937">
    <property type="entry name" value="Amino_oxidase"/>
</dbReference>
<keyword evidence="3" id="KW-1185">Reference proteome</keyword>
<dbReference type="STRING" id="1344416.A0A139AQM4"/>
<organism evidence="2 3">
    <name type="scientific">Gonapodya prolifera (strain JEL478)</name>
    <name type="common">Monoblepharis prolifera</name>
    <dbReference type="NCBI Taxonomy" id="1344416"/>
    <lineage>
        <taxon>Eukaryota</taxon>
        <taxon>Fungi</taxon>
        <taxon>Fungi incertae sedis</taxon>
        <taxon>Chytridiomycota</taxon>
        <taxon>Chytridiomycota incertae sedis</taxon>
        <taxon>Monoblepharidomycetes</taxon>
        <taxon>Monoblepharidales</taxon>
        <taxon>Gonapodyaceae</taxon>
        <taxon>Gonapodya</taxon>
    </lineage>
</organism>
<dbReference type="Proteomes" id="UP000070544">
    <property type="component" value="Unassembled WGS sequence"/>
</dbReference>
<dbReference type="InterPro" id="IPR036188">
    <property type="entry name" value="FAD/NAD-bd_sf"/>
</dbReference>
<dbReference type="PANTHER" id="PTHR10742">
    <property type="entry name" value="FLAVIN MONOAMINE OXIDASE"/>
    <property type="match status" value="1"/>
</dbReference>
<gene>
    <name evidence="2" type="ORF">M427DRAFT_53489</name>
</gene>
<dbReference type="InterPro" id="IPR050281">
    <property type="entry name" value="Flavin_monoamine_oxidase"/>
</dbReference>
<dbReference type="SUPFAM" id="SSF51905">
    <property type="entry name" value="FAD/NAD(P)-binding domain"/>
    <property type="match status" value="1"/>
</dbReference>
<reference evidence="2 3" key="1">
    <citation type="journal article" date="2015" name="Genome Biol. Evol.">
        <title>Phylogenomic analyses indicate that early fungi evolved digesting cell walls of algal ancestors of land plants.</title>
        <authorList>
            <person name="Chang Y."/>
            <person name="Wang S."/>
            <person name="Sekimoto S."/>
            <person name="Aerts A.L."/>
            <person name="Choi C."/>
            <person name="Clum A."/>
            <person name="LaButti K.M."/>
            <person name="Lindquist E.A."/>
            <person name="Yee Ngan C."/>
            <person name="Ohm R.A."/>
            <person name="Salamov A.A."/>
            <person name="Grigoriev I.V."/>
            <person name="Spatafora J.W."/>
            <person name="Berbee M.L."/>
        </authorList>
    </citation>
    <scope>NUCLEOTIDE SEQUENCE [LARGE SCALE GENOMIC DNA]</scope>
    <source>
        <strain evidence="2 3">JEL478</strain>
    </source>
</reference>
<dbReference type="Gene3D" id="3.50.50.60">
    <property type="entry name" value="FAD/NAD(P)-binding domain"/>
    <property type="match status" value="1"/>
</dbReference>
<dbReference type="AlphaFoldDB" id="A0A139AQM4"/>
<name>A0A139AQM4_GONPJ</name>
<dbReference type="PANTHER" id="PTHR10742:SF410">
    <property type="entry name" value="LYSINE-SPECIFIC HISTONE DEMETHYLASE 2"/>
    <property type="match status" value="1"/>
</dbReference>
<dbReference type="EMBL" id="KQ965740">
    <property type="protein sequence ID" value="KXS19036.1"/>
    <property type="molecule type" value="Genomic_DNA"/>
</dbReference>
<dbReference type="OMA" id="PEDWPGF"/>
<accession>A0A139AQM4</accession>
<dbReference type="GO" id="GO:0016491">
    <property type="term" value="F:oxidoreductase activity"/>
    <property type="evidence" value="ECO:0007669"/>
    <property type="project" value="InterPro"/>
</dbReference>
<protein>
    <submittedName>
        <fullName evidence="2">Amine oxidase</fullName>
    </submittedName>
</protein>
<evidence type="ECO:0000313" key="3">
    <source>
        <dbReference type="Proteomes" id="UP000070544"/>
    </source>
</evidence>
<dbReference type="Gene3D" id="3.90.660.10">
    <property type="match status" value="1"/>
</dbReference>
<sequence>MLQAALHHVPVIVIGAGVSGLAAAHAVKKAGVGVAVLEARDRIGGRTFTWNGFGLPLDLGASWVHGTEGNPLLDSTEPPLYTGRLYTEDDESLHHPRTHKRLEPEDLLKYYTIFETFLGELAERQKNHVDASNDQSVQTWLGGKLKEVVDEMKEKGAADEEVKEMVEIVTAESEAYASMTAADTSAATVGVDWNSYGGEEGVTDVFALDGYKVLVDNIMQDVNLSIGIDILLSKEVSTIDYTSAATTAEAAAAERVVITCKDGTTYSCDHVIVTLPIGVLKAHHGALFQPALPERLASAINGLGTGLLNKVVLKFDKAWWPDDTDFTSLFLPKLPPTFLPSHGPFTPYPIYPLYIVNLQRLLDVPVLMILCYRAWAEAAETADQWDVVGTIMETFREAFGGEEGVEVTEPVDVKITKWLSDPYSLCSYSYVPQGHGSFRSIQDSLFLPFHEPVAGVVGFAGEHTSETDWSTVHGAWMSGRREGERVVRSVVGKGDAEGKI</sequence>